<dbReference type="VEuPathDB" id="GiardiaDB:DHA2_153337"/>
<feature type="non-terminal residue" evidence="4">
    <location>
        <position position="1"/>
    </location>
</feature>
<dbReference type="EMBL" id="AHGT01000073">
    <property type="protein sequence ID" value="ESU35651.1"/>
    <property type="molecule type" value="Genomic_DNA"/>
</dbReference>
<sequence length="434" mass="47825">VKRICDYSILLVIFSVSAILTQGWEGYQLCKFKFSLSFSVSFKGMDAPTPTQWLPSADFLLSKDGANLIPERPLLNTVGNLNSTRLHTRDHAPSVPLSMNLLDAATSFSIHSLPVSTNLTATKHIHDIFLSGVQDSNLAETTEAPASSRSPNINMHQDTKSADPSLFSKLTAALHANESLAADVQMLREENQTLRNASVLTAGLAEPRKDFNATSINLLEALAEDEQSKDRMIISLRVTATSLEKQNRELEGHVKDMQEQLSLLALAKQDDNLEMSEASATAASLHWKLEAATKQIAALTNELRVKDATIDALQKNVDNLTAQVQRFIGVNSTLTRCISEVTVPESSLSSVTTADLQGKLEMYRLMNRQYEMGMETLVAEQKATDEMLSLLMDRATAMSSRLDHIESSVVAVSRDRLVDIYRRRLEAANLHVNG</sequence>
<proteinExistence type="predicted"/>
<protein>
    <submittedName>
        <fullName evidence="4">Uncharacterized protein</fullName>
    </submittedName>
</protein>
<gene>
    <name evidence="4" type="ORF">DHA2_153337</name>
</gene>
<organism evidence="4 5">
    <name type="scientific">Giardia intestinalis</name>
    <name type="common">Giardia lamblia</name>
    <dbReference type="NCBI Taxonomy" id="5741"/>
    <lineage>
        <taxon>Eukaryota</taxon>
        <taxon>Metamonada</taxon>
        <taxon>Diplomonadida</taxon>
        <taxon>Hexamitidae</taxon>
        <taxon>Giardiinae</taxon>
        <taxon>Giardia</taxon>
    </lineage>
</organism>
<feature type="coiled-coil region" evidence="1">
    <location>
        <begin position="240"/>
        <end position="330"/>
    </location>
</feature>
<accession>V6T9X5</accession>
<comment type="caution">
    <text evidence="4">The sequence shown here is derived from an EMBL/GenBank/DDBJ whole genome shotgun (WGS) entry which is preliminary data.</text>
</comment>
<keyword evidence="3" id="KW-1133">Transmembrane helix</keyword>
<dbReference type="VEuPathDB" id="GiardiaDB:QR46_2716"/>
<evidence type="ECO:0000256" key="2">
    <source>
        <dbReference type="SAM" id="MobiDB-lite"/>
    </source>
</evidence>
<feature type="region of interest" description="Disordered" evidence="2">
    <location>
        <begin position="140"/>
        <end position="161"/>
    </location>
</feature>
<reference evidence="5" key="1">
    <citation type="submission" date="2012-02" db="EMBL/GenBank/DDBJ databases">
        <title>Genome sequencing of Giardia lamblia Genotypes A2 and B isolates (DH and GS) and comparative analysis with the genomes of Genotypes A1 and E (WB and Pig).</title>
        <authorList>
            <person name="Adam R."/>
            <person name="Dahlstrom E."/>
            <person name="Martens C."/>
            <person name="Bruno D."/>
            <person name="Barbian K."/>
            <person name="Porcella S.F."/>
            <person name="Nash T."/>
        </authorList>
    </citation>
    <scope>NUCLEOTIDE SEQUENCE</scope>
    <source>
        <strain evidence="5">DH</strain>
    </source>
</reference>
<keyword evidence="3" id="KW-0472">Membrane</keyword>
<name>V6T9X5_GIAIN</name>
<feature type="compositionally biased region" description="Polar residues" evidence="2">
    <location>
        <begin position="140"/>
        <end position="156"/>
    </location>
</feature>
<dbReference type="VEuPathDB" id="GiardiaDB:GL50581_1835"/>
<feature type="transmembrane region" description="Helical" evidence="3">
    <location>
        <begin position="7"/>
        <end position="24"/>
    </location>
</feature>
<evidence type="ECO:0000313" key="4">
    <source>
        <dbReference type="EMBL" id="ESU35651.1"/>
    </source>
</evidence>
<keyword evidence="1" id="KW-0175">Coiled coil</keyword>
<dbReference type="VEuPathDB" id="GiardiaDB:GL50803_0014252"/>
<dbReference type="AlphaFoldDB" id="V6T9X5"/>
<reference evidence="4 5" key="2">
    <citation type="journal article" date="2013" name="Genome Biol. Evol.">
        <title>Genome sequencing of Giardia lamblia genotypes A2 and B isolates (DH and GS) and comparative analysis with the genomes of genotypes A1 and E (WB and Pig).</title>
        <authorList>
            <person name="Adam R.D."/>
            <person name="Dahlstrom E.W."/>
            <person name="Martens C.A."/>
            <person name="Bruno D.P."/>
            <person name="Barbian K.D."/>
            <person name="Ricklefs S.M."/>
            <person name="Hernandez M.M."/>
            <person name="Narla N.P."/>
            <person name="Patel R.B."/>
            <person name="Porcella S.F."/>
            <person name="Nash T.E."/>
        </authorList>
    </citation>
    <scope>NUCLEOTIDE SEQUENCE [LARGE SCALE GENOMIC DNA]</scope>
    <source>
        <strain evidence="4 5">DH</strain>
    </source>
</reference>
<evidence type="ECO:0000313" key="5">
    <source>
        <dbReference type="Proteomes" id="UP000018320"/>
    </source>
</evidence>
<keyword evidence="3" id="KW-0812">Transmembrane</keyword>
<evidence type="ECO:0000256" key="3">
    <source>
        <dbReference type="SAM" id="Phobius"/>
    </source>
</evidence>
<dbReference type="Proteomes" id="UP000018320">
    <property type="component" value="Unassembled WGS sequence"/>
</dbReference>
<evidence type="ECO:0000256" key="1">
    <source>
        <dbReference type="SAM" id="Coils"/>
    </source>
</evidence>